<gene>
    <name evidence="1" type="ORF">R1sor_017631</name>
</gene>
<keyword evidence="2" id="KW-1185">Reference proteome</keyword>
<accession>A0ABD3I988</accession>
<evidence type="ECO:0000313" key="2">
    <source>
        <dbReference type="Proteomes" id="UP001633002"/>
    </source>
</evidence>
<sequence length="197" mass="22337">MTSLSKVFQKSVVDISAVRSIVKTTCTEIELNFLMDSTDLNAQRIDDSGYHLLPEFGPPGGYLRRLQSELRRGKFFHSVELDRCADGRDLEEAFAFQKAFATALIGSLHNRFQDVTVVSCFKNRAIKSGGMVPVVIDANGVRGEFRTWKIQCMSEWSDKDFHQVAEIVSNSPTYSSQKFHVIAKYHFLHALNPMQLR</sequence>
<organism evidence="1 2">
    <name type="scientific">Riccia sorocarpa</name>
    <dbReference type="NCBI Taxonomy" id="122646"/>
    <lineage>
        <taxon>Eukaryota</taxon>
        <taxon>Viridiplantae</taxon>
        <taxon>Streptophyta</taxon>
        <taxon>Embryophyta</taxon>
        <taxon>Marchantiophyta</taxon>
        <taxon>Marchantiopsida</taxon>
        <taxon>Marchantiidae</taxon>
        <taxon>Marchantiales</taxon>
        <taxon>Ricciaceae</taxon>
        <taxon>Riccia</taxon>
    </lineage>
</organism>
<name>A0ABD3I988_9MARC</name>
<dbReference type="Proteomes" id="UP001633002">
    <property type="component" value="Unassembled WGS sequence"/>
</dbReference>
<dbReference type="EMBL" id="JBJQOH010000001">
    <property type="protein sequence ID" value="KAL3699609.1"/>
    <property type="molecule type" value="Genomic_DNA"/>
</dbReference>
<dbReference type="AlphaFoldDB" id="A0ABD3I988"/>
<proteinExistence type="predicted"/>
<protein>
    <submittedName>
        <fullName evidence="1">Uncharacterized protein</fullName>
    </submittedName>
</protein>
<comment type="caution">
    <text evidence="1">The sequence shown here is derived from an EMBL/GenBank/DDBJ whole genome shotgun (WGS) entry which is preliminary data.</text>
</comment>
<evidence type="ECO:0000313" key="1">
    <source>
        <dbReference type="EMBL" id="KAL3699609.1"/>
    </source>
</evidence>
<reference evidence="1 2" key="1">
    <citation type="submission" date="2024-09" db="EMBL/GenBank/DDBJ databases">
        <title>Chromosome-scale assembly of Riccia sorocarpa.</title>
        <authorList>
            <person name="Paukszto L."/>
        </authorList>
    </citation>
    <scope>NUCLEOTIDE SEQUENCE [LARGE SCALE GENOMIC DNA]</scope>
    <source>
        <strain evidence="1">LP-2024</strain>
        <tissue evidence="1">Aerial parts of the thallus</tissue>
    </source>
</reference>